<name>A0ACC2RYX6_9FUNG</name>
<gene>
    <name evidence="1" type="primary">CNH1_4</name>
    <name evidence="1" type="ORF">DSO57_1006225</name>
</gene>
<dbReference type="EMBL" id="QTSX02006407">
    <property type="protein sequence ID" value="KAJ9055208.1"/>
    <property type="molecule type" value="Genomic_DNA"/>
</dbReference>
<organism evidence="1 2">
    <name type="scientific">Entomophthora muscae</name>
    <dbReference type="NCBI Taxonomy" id="34485"/>
    <lineage>
        <taxon>Eukaryota</taxon>
        <taxon>Fungi</taxon>
        <taxon>Fungi incertae sedis</taxon>
        <taxon>Zoopagomycota</taxon>
        <taxon>Entomophthoromycotina</taxon>
        <taxon>Entomophthoromycetes</taxon>
        <taxon>Entomophthorales</taxon>
        <taxon>Entomophthoraceae</taxon>
        <taxon>Entomophthora</taxon>
    </lineage>
</organism>
<evidence type="ECO:0000313" key="1">
    <source>
        <dbReference type="EMBL" id="KAJ9055208.1"/>
    </source>
</evidence>
<dbReference type="Proteomes" id="UP001165960">
    <property type="component" value="Unassembled WGS sequence"/>
</dbReference>
<comment type="caution">
    <text evidence="1">The sequence shown here is derived from an EMBL/GenBank/DDBJ whole genome shotgun (WGS) entry which is preliminary data.</text>
</comment>
<protein>
    <submittedName>
        <fullName evidence="1">Na+/H+ antiporter</fullName>
    </submittedName>
</protein>
<reference evidence="1" key="1">
    <citation type="submission" date="2022-04" db="EMBL/GenBank/DDBJ databases">
        <title>Genome of the entomopathogenic fungus Entomophthora muscae.</title>
        <authorList>
            <person name="Elya C."/>
            <person name="Lovett B.R."/>
            <person name="Lee E."/>
            <person name="Macias A.M."/>
            <person name="Hajek A.E."/>
            <person name="De Bivort B.L."/>
            <person name="Kasson M.T."/>
            <person name="De Fine Licht H.H."/>
            <person name="Stajich J.E."/>
        </authorList>
    </citation>
    <scope>NUCLEOTIDE SEQUENCE</scope>
    <source>
        <strain evidence="1">Berkeley</strain>
    </source>
</reference>
<evidence type="ECO:0000313" key="2">
    <source>
        <dbReference type="Proteomes" id="UP001165960"/>
    </source>
</evidence>
<sequence length="518" mass="56878">MAVDLSVALHPELVYILAALVGGFIIFFGLISLLVKEKLFLSDALVALLFGILVGPKVFGFFDPLSWPDHPGITLELSKFAIAIQVMAAGVSMPKAYARREYWSFMMLLGPTMLAMWLVSGLIMYLILPRFSFLQALVVAACVTPTDPILANSVVKGRFAEKHVPIHVRDLLSAESGANDGLGLPYMYLALYLLHFNSVWDALTAWVVLVWLYQIFLAVAIGITAGFIFRKLIYHAERYDLIDKESFLAFWIALALFITGSLGILGSDDVLACFVAGNAFAWDNWFSNETKEAHLQEVVDMIFNYAYFIFLGASLPWDSYASTLPDLGYGKLIAIGSLLLLFRRLPAMLVLSKFIPAIHNLREAVFAGWFGPIGVGAIFLAFLGQSIIDNLNANMQSTVGKDALDHVRPYLYPVVSFMVLCSVIVHGITVPLIYLGRHITTRSITATSAMQNVVSRLPMIRPGQDVVLVPPKRSLNGEGSSNPPEHNTIEIEDEVPTVLHLPAGAQVVVSDNLEGKSA</sequence>
<accession>A0ACC2RYX6</accession>
<proteinExistence type="predicted"/>
<keyword evidence="2" id="KW-1185">Reference proteome</keyword>